<sequence length="84" mass="9541">MVKKRWTLERRQHASLLSFGVKLGVAPAAVNPDPAGFRPPTLSNPVVDLDYETDPRTWLNDVLDEAEFDEWLGEDSAIHDQTYM</sequence>
<gene>
    <name evidence="1" type="ORF">CYMTET_49341</name>
</gene>
<name>A0AAE0EVW2_9CHLO</name>
<dbReference type="EMBL" id="LGRX02033533">
    <property type="protein sequence ID" value="KAK3240850.1"/>
    <property type="molecule type" value="Genomic_DNA"/>
</dbReference>
<comment type="caution">
    <text evidence="1">The sequence shown here is derived from an EMBL/GenBank/DDBJ whole genome shotgun (WGS) entry which is preliminary data.</text>
</comment>
<evidence type="ECO:0000313" key="2">
    <source>
        <dbReference type="Proteomes" id="UP001190700"/>
    </source>
</evidence>
<reference evidence="1 2" key="1">
    <citation type="journal article" date="2015" name="Genome Biol. Evol.">
        <title>Comparative Genomics of a Bacterivorous Green Alga Reveals Evolutionary Causalities and Consequences of Phago-Mixotrophic Mode of Nutrition.</title>
        <authorList>
            <person name="Burns J.A."/>
            <person name="Paasch A."/>
            <person name="Narechania A."/>
            <person name="Kim E."/>
        </authorList>
    </citation>
    <scope>NUCLEOTIDE SEQUENCE [LARGE SCALE GENOMIC DNA]</scope>
    <source>
        <strain evidence="1 2">PLY_AMNH</strain>
    </source>
</reference>
<keyword evidence="2" id="KW-1185">Reference proteome</keyword>
<dbReference type="AlphaFoldDB" id="A0AAE0EVW2"/>
<protein>
    <submittedName>
        <fullName evidence="1">Uncharacterized protein</fullName>
    </submittedName>
</protein>
<accession>A0AAE0EVW2</accession>
<evidence type="ECO:0000313" key="1">
    <source>
        <dbReference type="EMBL" id="KAK3240850.1"/>
    </source>
</evidence>
<organism evidence="1 2">
    <name type="scientific">Cymbomonas tetramitiformis</name>
    <dbReference type="NCBI Taxonomy" id="36881"/>
    <lineage>
        <taxon>Eukaryota</taxon>
        <taxon>Viridiplantae</taxon>
        <taxon>Chlorophyta</taxon>
        <taxon>Pyramimonadophyceae</taxon>
        <taxon>Pyramimonadales</taxon>
        <taxon>Pyramimonadaceae</taxon>
        <taxon>Cymbomonas</taxon>
    </lineage>
</organism>
<proteinExistence type="predicted"/>
<dbReference type="Proteomes" id="UP001190700">
    <property type="component" value="Unassembled WGS sequence"/>
</dbReference>